<proteinExistence type="predicted"/>
<dbReference type="RefSeq" id="WP_229743669.1">
    <property type="nucleotide sequence ID" value="NZ_BMJQ01000005.1"/>
</dbReference>
<name>A0A8J3E4X4_9PROT</name>
<dbReference type="EMBL" id="BMJQ01000005">
    <property type="protein sequence ID" value="GGF17833.1"/>
    <property type="molecule type" value="Genomic_DNA"/>
</dbReference>
<dbReference type="Gene3D" id="3.30.429.10">
    <property type="entry name" value="Macrophage Migration Inhibitory Factor"/>
    <property type="match status" value="1"/>
</dbReference>
<dbReference type="InterPro" id="IPR014347">
    <property type="entry name" value="Tautomerase/MIF_sf"/>
</dbReference>
<feature type="domain" description="4-oxalocrotonate tautomerase-like" evidence="2">
    <location>
        <begin position="56"/>
        <end position="116"/>
    </location>
</feature>
<sequence length="130" mass="13498">MEEVEGFPITGATGNEGFNPSRRAVLRTVTAAAVATTIMPGVQAADAAPADGFGAPLVELHVPVGILSAEQKSAMIKGVSDVLVKAMDLQPEQMRFLWVQIIEVSSGGWGVGGQVFIPKSQLSADGQHKG</sequence>
<dbReference type="GO" id="GO:0016853">
    <property type="term" value="F:isomerase activity"/>
    <property type="evidence" value="ECO:0007669"/>
    <property type="project" value="UniProtKB-KW"/>
</dbReference>
<gene>
    <name evidence="3" type="ORF">GCM10011611_24610</name>
</gene>
<evidence type="ECO:0000259" key="2">
    <source>
        <dbReference type="Pfam" id="PF01361"/>
    </source>
</evidence>
<evidence type="ECO:0000313" key="4">
    <source>
        <dbReference type="Proteomes" id="UP000646365"/>
    </source>
</evidence>
<dbReference type="PROSITE" id="PS51318">
    <property type="entry name" value="TAT"/>
    <property type="match status" value="1"/>
</dbReference>
<reference evidence="3" key="2">
    <citation type="submission" date="2020-09" db="EMBL/GenBank/DDBJ databases">
        <authorList>
            <person name="Sun Q."/>
            <person name="Zhou Y."/>
        </authorList>
    </citation>
    <scope>NUCLEOTIDE SEQUENCE</scope>
    <source>
        <strain evidence="3">CGMCC 1.15725</strain>
    </source>
</reference>
<accession>A0A8J3E4X4</accession>
<dbReference type="Proteomes" id="UP000646365">
    <property type="component" value="Unassembled WGS sequence"/>
</dbReference>
<comment type="caution">
    <text evidence="3">The sequence shown here is derived from an EMBL/GenBank/DDBJ whole genome shotgun (WGS) entry which is preliminary data.</text>
</comment>
<dbReference type="Pfam" id="PF01361">
    <property type="entry name" value="Tautomerase"/>
    <property type="match status" value="1"/>
</dbReference>
<dbReference type="InterPro" id="IPR006311">
    <property type="entry name" value="TAT_signal"/>
</dbReference>
<organism evidence="3 4">
    <name type="scientific">Aliidongia dinghuensis</name>
    <dbReference type="NCBI Taxonomy" id="1867774"/>
    <lineage>
        <taxon>Bacteria</taxon>
        <taxon>Pseudomonadati</taxon>
        <taxon>Pseudomonadota</taxon>
        <taxon>Alphaproteobacteria</taxon>
        <taxon>Rhodospirillales</taxon>
        <taxon>Dongiaceae</taxon>
        <taxon>Aliidongia</taxon>
    </lineage>
</organism>
<evidence type="ECO:0000313" key="3">
    <source>
        <dbReference type="EMBL" id="GGF17833.1"/>
    </source>
</evidence>
<keyword evidence="1" id="KW-0413">Isomerase</keyword>
<keyword evidence="4" id="KW-1185">Reference proteome</keyword>
<dbReference type="SUPFAM" id="SSF55331">
    <property type="entry name" value="Tautomerase/MIF"/>
    <property type="match status" value="1"/>
</dbReference>
<dbReference type="InterPro" id="IPR004370">
    <property type="entry name" value="4-OT-like_dom"/>
</dbReference>
<reference evidence="3" key="1">
    <citation type="journal article" date="2014" name="Int. J. Syst. Evol. Microbiol.">
        <title>Complete genome sequence of Corynebacterium casei LMG S-19264T (=DSM 44701T), isolated from a smear-ripened cheese.</title>
        <authorList>
            <consortium name="US DOE Joint Genome Institute (JGI-PGF)"/>
            <person name="Walter F."/>
            <person name="Albersmeier A."/>
            <person name="Kalinowski J."/>
            <person name="Ruckert C."/>
        </authorList>
    </citation>
    <scope>NUCLEOTIDE SEQUENCE</scope>
    <source>
        <strain evidence="3">CGMCC 1.15725</strain>
    </source>
</reference>
<dbReference type="AlphaFoldDB" id="A0A8J3E4X4"/>
<protein>
    <recommendedName>
        <fullName evidence="2">4-oxalocrotonate tautomerase-like domain-containing protein</fullName>
    </recommendedName>
</protein>
<evidence type="ECO:0000256" key="1">
    <source>
        <dbReference type="ARBA" id="ARBA00023235"/>
    </source>
</evidence>